<feature type="transmembrane region" description="Helical" evidence="1">
    <location>
        <begin position="159"/>
        <end position="180"/>
    </location>
</feature>
<organism evidence="2 3">
    <name type="scientific">Janthinobacterium aestuarii</name>
    <dbReference type="NCBI Taxonomy" id="2985511"/>
    <lineage>
        <taxon>Bacteria</taxon>
        <taxon>Pseudomonadati</taxon>
        <taxon>Pseudomonadota</taxon>
        <taxon>Betaproteobacteria</taxon>
        <taxon>Burkholderiales</taxon>
        <taxon>Oxalobacteraceae</taxon>
        <taxon>Janthinobacterium</taxon>
    </lineage>
</organism>
<reference evidence="2 3" key="1">
    <citation type="submission" date="2024-01" db="EMBL/GenBank/DDBJ databases">
        <title>Draft genome sequences of nine bacterial species from freshwater ponds near Washington, DC.</title>
        <authorList>
            <person name="Pavloudi C."/>
            <person name="Oliver L."/>
            <person name="Slattery K."/>
            <person name="Lissner G."/>
            <person name="Saw J.H."/>
        </authorList>
    </citation>
    <scope>NUCLEOTIDE SEQUENCE [LARGE SCALE GENOMIC DNA]</scope>
    <source>
        <strain evidence="3">TB1-E2</strain>
    </source>
</reference>
<proteinExistence type="predicted"/>
<evidence type="ECO:0000313" key="2">
    <source>
        <dbReference type="EMBL" id="WWO46384.1"/>
    </source>
</evidence>
<name>A0ABZ2GM01_9BURK</name>
<keyword evidence="1" id="KW-1133">Transmembrane helix</keyword>
<keyword evidence="1" id="KW-0472">Membrane</keyword>
<feature type="transmembrane region" description="Helical" evidence="1">
    <location>
        <begin position="187"/>
        <end position="210"/>
    </location>
</feature>
<dbReference type="RefSeq" id="WP_338679976.1">
    <property type="nucleotide sequence ID" value="NZ_CP142523.1"/>
</dbReference>
<keyword evidence="3" id="KW-1185">Reference proteome</keyword>
<feature type="transmembrane region" description="Helical" evidence="1">
    <location>
        <begin position="338"/>
        <end position="357"/>
    </location>
</feature>
<feature type="transmembrane region" description="Helical" evidence="1">
    <location>
        <begin position="120"/>
        <end position="139"/>
    </location>
</feature>
<gene>
    <name evidence="2" type="ORF">OPV09_27475</name>
</gene>
<feature type="transmembrane region" description="Helical" evidence="1">
    <location>
        <begin position="50"/>
        <end position="68"/>
    </location>
</feature>
<feature type="transmembrane region" description="Helical" evidence="1">
    <location>
        <begin position="262"/>
        <end position="281"/>
    </location>
</feature>
<feature type="transmembrane region" description="Helical" evidence="1">
    <location>
        <begin position="369"/>
        <end position="391"/>
    </location>
</feature>
<feature type="transmembrane region" description="Helical" evidence="1">
    <location>
        <begin position="24"/>
        <end position="43"/>
    </location>
</feature>
<evidence type="ECO:0000256" key="1">
    <source>
        <dbReference type="SAM" id="Phobius"/>
    </source>
</evidence>
<evidence type="ECO:0000313" key="3">
    <source>
        <dbReference type="Proteomes" id="UP001373909"/>
    </source>
</evidence>
<accession>A0ABZ2GM01</accession>
<dbReference type="NCBIfam" id="TIGR04370">
    <property type="entry name" value="glyco_rpt_poly"/>
    <property type="match status" value="1"/>
</dbReference>
<keyword evidence="1" id="KW-0812">Transmembrane</keyword>
<feature type="transmembrane region" description="Helical" evidence="1">
    <location>
        <begin position="230"/>
        <end position="250"/>
    </location>
</feature>
<dbReference type="EMBL" id="CP142523">
    <property type="protein sequence ID" value="WWO46384.1"/>
    <property type="molecule type" value="Genomic_DNA"/>
</dbReference>
<feature type="transmembrane region" description="Helical" evidence="1">
    <location>
        <begin position="74"/>
        <end position="99"/>
    </location>
</feature>
<sequence>MTLGLLTLIWGSAALVAYIYGENYLVLISLGILAGLLLLPWIADYLSPQMAFSMPWIVILLFSGFSISEIHRPIGFLAHAAIFSSLVVYLLVTGIVGAVEPIKIKKIQFDQEFSSVKSGTILFVLLGIAAFNVIYSGYIPLVNILMGASADYLSFGVKSIYGFFNAFANMVGLTFFYLYLTSKKRRYLFFYVAVIIIFLFLVSRQNILSLLVESFVVYSLLRARVKMRKIILMFTILMVCFGALGSLRSGDIKILAKVTPQYMWLPDSVVWGYSYSFFNVLNLDNLTNDPAVPYHDAQSLDPLMPSFLRTKREEDRSFLEDDKFTVSSFIFPIYKDGGLPFTLLLVAIVALVNGLVYRRCISNPSMRNILIYAVLYFCALLSFFTNFWFYLPVIAQLPMILALTWGQNKSQEEADAGAVPVDRVII</sequence>
<protein>
    <submittedName>
        <fullName evidence="2">O-antigen polymerase</fullName>
    </submittedName>
</protein>
<dbReference type="Proteomes" id="UP001373909">
    <property type="component" value="Chromosome"/>
</dbReference>